<dbReference type="AlphaFoldDB" id="A0ABC8JNJ6"/>
<dbReference type="Proteomes" id="UP001642260">
    <property type="component" value="Unassembled WGS sequence"/>
</dbReference>
<sequence>VLFQRFLIPQISDHNSDAFHRFDVDIYMIELHENRRKPNRSEEDDICPICWEKFGT</sequence>
<reference evidence="1 2" key="1">
    <citation type="submission" date="2022-03" db="EMBL/GenBank/DDBJ databases">
        <authorList>
            <person name="Macdonald S."/>
            <person name="Ahmed S."/>
            <person name="Newling K."/>
        </authorList>
    </citation>
    <scope>NUCLEOTIDE SEQUENCE [LARGE SCALE GENOMIC DNA]</scope>
</reference>
<protein>
    <submittedName>
        <fullName evidence="1">Uncharacterized protein</fullName>
    </submittedName>
</protein>
<name>A0ABC8JNJ6_ERUVS</name>
<organism evidence="1 2">
    <name type="scientific">Eruca vesicaria subsp. sativa</name>
    <name type="common">Garden rocket</name>
    <name type="synonym">Eruca sativa</name>
    <dbReference type="NCBI Taxonomy" id="29727"/>
    <lineage>
        <taxon>Eukaryota</taxon>
        <taxon>Viridiplantae</taxon>
        <taxon>Streptophyta</taxon>
        <taxon>Embryophyta</taxon>
        <taxon>Tracheophyta</taxon>
        <taxon>Spermatophyta</taxon>
        <taxon>Magnoliopsida</taxon>
        <taxon>eudicotyledons</taxon>
        <taxon>Gunneridae</taxon>
        <taxon>Pentapetalae</taxon>
        <taxon>rosids</taxon>
        <taxon>malvids</taxon>
        <taxon>Brassicales</taxon>
        <taxon>Brassicaceae</taxon>
        <taxon>Brassiceae</taxon>
        <taxon>Eruca</taxon>
    </lineage>
</organism>
<proteinExistence type="predicted"/>
<evidence type="ECO:0000313" key="2">
    <source>
        <dbReference type="Proteomes" id="UP001642260"/>
    </source>
</evidence>
<dbReference type="EMBL" id="CAKOAT010127710">
    <property type="protein sequence ID" value="CAH8335325.1"/>
    <property type="molecule type" value="Genomic_DNA"/>
</dbReference>
<gene>
    <name evidence="1" type="ORF">ERUC_LOCUS13527</name>
</gene>
<accession>A0ABC8JNJ6</accession>
<feature type="non-terminal residue" evidence="1">
    <location>
        <position position="1"/>
    </location>
</feature>
<keyword evidence="2" id="KW-1185">Reference proteome</keyword>
<evidence type="ECO:0000313" key="1">
    <source>
        <dbReference type="EMBL" id="CAH8335325.1"/>
    </source>
</evidence>
<comment type="caution">
    <text evidence="1">The sequence shown here is derived from an EMBL/GenBank/DDBJ whole genome shotgun (WGS) entry which is preliminary data.</text>
</comment>